<protein>
    <submittedName>
        <fullName evidence="2">DinB family protein</fullName>
    </submittedName>
</protein>
<gene>
    <name evidence="2" type="ORF">F4X14_05055</name>
</gene>
<reference evidence="2" key="1">
    <citation type="submission" date="2019-09" db="EMBL/GenBank/DDBJ databases">
        <title>Characterisation of the sponge microbiome using genome-centric metagenomics.</title>
        <authorList>
            <person name="Engelberts J.P."/>
            <person name="Robbins S.J."/>
            <person name="De Goeij J.M."/>
            <person name="Aranda M."/>
            <person name="Bell S.C."/>
            <person name="Webster N.S."/>
        </authorList>
    </citation>
    <scope>NUCLEOTIDE SEQUENCE</scope>
    <source>
        <strain evidence="2">SB0661_bin_32</strain>
    </source>
</reference>
<dbReference type="SUPFAM" id="SSF109854">
    <property type="entry name" value="DinB/YfiT-like putative metalloenzymes"/>
    <property type="match status" value="2"/>
</dbReference>
<dbReference type="InterPro" id="IPR034660">
    <property type="entry name" value="DinB/YfiT-like"/>
</dbReference>
<organism evidence="2">
    <name type="scientific">Caldilineaceae bacterium SB0661_bin_32</name>
    <dbReference type="NCBI Taxonomy" id="2605255"/>
    <lineage>
        <taxon>Bacteria</taxon>
        <taxon>Bacillati</taxon>
        <taxon>Chloroflexota</taxon>
        <taxon>Caldilineae</taxon>
        <taxon>Caldilineales</taxon>
        <taxon>Caldilineaceae</taxon>
    </lineage>
</organism>
<feature type="domain" description="DinB-like" evidence="1">
    <location>
        <begin position="177"/>
        <end position="329"/>
    </location>
</feature>
<dbReference type="AlphaFoldDB" id="A0A6B1D395"/>
<dbReference type="Gene3D" id="1.20.120.450">
    <property type="entry name" value="dinb family like domain"/>
    <property type="match status" value="2"/>
</dbReference>
<dbReference type="InterPro" id="IPR024775">
    <property type="entry name" value="DinB-like"/>
</dbReference>
<proteinExistence type="predicted"/>
<dbReference type="Pfam" id="PF12867">
    <property type="entry name" value="DinB_2"/>
    <property type="match status" value="2"/>
</dbReference>
<dbReference type="EMBL" id="VXMH01000023">
    <property type="protein sequence ID" value="MYC94320.1"/>
    <property type="molecule type" value="Genomic_DNA"/>
</dbReference>
<accession>A0A6B1D395</accession>
<evidence type="ECO:0000313" key="2">
    <source>
        <dbReference type="EMBL" id="MYC94320.1"/>
    </source>
</evidence>
<feature type="domain" description="DinB-like" evidence="1">
    <location>
        <begin position="41"/>
        <end position="153"/>
    </location>
</feature>
<sequence>MTQDHPAPARALGAEYAERLRRSYLNFRWPLFLLEPDEQTRPCLENGWTPIAAAAHVAYWDNYQLRRMQAAVEPHGKEPGPVSVESNDEMAAGENRSWDTVLAEADEARQALITFALSLTDDQIEAEYVDRGERSRIVKRLLEHMPKHAAEHAVDVHRYCFSTDRWSRERLFSFYRRHCNSLLDAITGLTEESCVTVPVSGNWTVRDLLAHILAWDEYVGELVKRWPDISSPDAQTSGQEIRREDDLSHWASGDVDTVNARLHEARAELSMIEVLDGLATCHRRIVSRCRRLSDEAMRTEVEYDAGEKGNVVNLLVSTSAHTADHAAEIYAARADGRLVPLRLPS</sequence>
<comment type="caution">
    <text evidence="2">The sequence shown here is derived from an EMBL/GenBank/DDBJ whole genome shotgun (WGS) entry which is preliminary data.</text>
</comment>
<name>A0A6B1D395_9CHLR</name>
<evidence type="ECO:0000259" key="1">
    <source>
        <dbReference type="Pfam" id="PF12867"/>
    </source>
</evidence>